<evidence type="ECO:0000313" key="3">
    <source>
        <dbReference type="Proteomes" id="UP000681526"/>
    </source>
</evidence>
<evidence type="ECO:0000259" key="1">
    <source>
        <dbReference type="PROSITE" id="PS51186"/>
    </source>
</evidence>
<dbReference type="InterPro" id="IPR000182">
    <property type="entry name" value="GNAT_dom"/>
</dbReference>
<dbReference type="Proteomes" id="UP000681526">
    <property type="component" value="Unassembled WGS sequence"/>
</dbReference>
<feature type="domain" description="N-acetyltransferase" evidence="1">
    <location>
        <begin position="11"/>
        <end position="180"/>
    </location>
</feature>
<sequence length="180" mass="20905">MNIIHHGGHQILLLTAGTGDKPLLRNLMQLYLHEISEYTGADPDDHGIFDYPEFDHYFTAEGRQEGRLPILIRIDGTAAGFAMINGFSLVAPRTPSTRHLSDFLILRKWRRRSIGKAVVREIFESYPGLWEIKQRREHEGAQRFWRNVIREYTAGGYKETELNDDRWDGFVQTFDNSSRL</sequence>
<dbReference type="RefSeq" id="WP_213484206.1">
    <property type="nucleotide sequence ID" value="NZ_CAJRAY010000038.1"/>
</dbReference>
<reference evidence="2 3" key="1">
    <citation type="submission" date="2021-04" db="EMBL/GenBank/DDBJ databases">
        <authorList>
            <person name="Rakotoarivonina H."/>
        </authorList>
    </citation>
    <scope>NUCLEOTIDE SEQUENCE [LARGE SCALE GENOMIC DNA]</scope>
    <source>
        <strain evidence="2 3">XE</strain>
    </source>
</reference>
<keyword evidence="3" id="KW-1185">Reference proteome</keyword>
<gene>
    <name evidence="2" type="primary">txxe 1127</name>
    <name evidence="2" type="ORF">TXXE_08325</name>
</gene>
<dbReference type="Pfam" id="PF00583">
    <property type="entry name" value="Acetyltransf_1"/>
    <property type="match status" value="1"/>
</dbReference>
<dbReference type="InterPro" id="IPR016181">
    <property type="entry name" value="Acyl_CoA_acyltransferase"/>
</dbReference>
<dbReference type="SUPFAM" id="SSF55729">
    <property type="entry name" value="Acyl-CoA N-acyltransferases (Nat)"/>
    <property type="match status" value="1"/>
</dbReference>
<comment type="caution">
    <text evidence="2">The sequence shown here is derived from an EMBL/GenBank/DDBJ whole genome shotgun (WGS) entry which is preliminary data.</text>
</comment>
<organism evidence="2 3">
    <name type="scientific">Thermobacillus xylanilyticus</name>
    <dbReference type="NCBI Taxonomy" id="76633"/>
    <lineage>
        <taxon>Bacteria</taxon>
        <taxon>Bacillati</taxon>
        <taxon>Bacillota</taxon>
        <taxon>Bacilli</taxon>
        <taxon>Bacillales</taxon>
        <taxon>Paenibacillaceae</taxon>
        <taxon>Thermobacillus</taxon>
    </lineage>
</organism>
<dbReference type="PROSITE" id="PS51186">
    <property type="entry name" value="GNAT"/>
    <property type="match status" value="1"/>
</dbReference>
<dbReference type="Gene3D" id="3.40.630.30">
    <property type="match status" value="1"/>
</dbReference>
<evidence type="ECO:0000313" key="2">
    <source>
        <dbReference type="EMBL" id="CAG5084920.1"/>
    </source>
</evidence>
<proteinExistence type="predicted"/>
<accession>A0ABM8V3E4</accession>
<protein>
    <submittedName>
        <fullName evidence="2">Uncharacterized Acetyltransferase, GNAT family protein</fullName>
    </submittedName>
</protein>
<dbReference type="EMBL" id="CAJRAY010000038">
    <property type="protein sequence ID" value="CAG5084920.1"/>
    <property type="molecule type" value="Genomic_DNA"/>
</dbReference>
<name>A0ABM8V3E4_THEXY</name>
<dbReference type="CDD" id="cd04301">
    <property type="entry name" value="NAT_SF"/>
    <property type="match status" value="1"/>
</dbReference>